<evidence type="ECO:0000256" key="2">
    <source>
        <dbReference type="ARBA" id="ARBA00022771"/>
    </source>
</evidence>
<dbReference type="SMART" id="SM00449">
    <property type="entry name" value="SPRY"/>
    <property type="match status" value="1"/>
</dbReference>
<dbReference type="SMART" id="SM00589">
    <property type="entry name" value="PRY"/>
    <property type="match status" value="1"/>
</dbReference>
<dbReference type="GO" id="GO:0005737">
    <property type="term" value="C:cytoplasm"/>
    <property type="evidence" value="ECO:0007669"/>
    <property type="project" value="UniProtKB-ARBA"/>
</dbReference>
<accession>A0AAN8KX02</accession>
<protein>
    <recommendedName>
        <fullName evidence="4">B30.2/SPRY domain-containing protein</fullName>
    </recommendedName>
</protein>
<name>A0AAN8KX02_9TELE</name>
<dbReference type="InterPro" id="IPR051051">
    <property type="entry name" value="E3_ubiq-ligase_TRIM/RNF"/>
</dbReference>
<proteinExistence type="predicted"/>
<dbReference type="Pfam" id="PF00622">
    <property type="entry name" value="SPRY"/>
    <property type="match status" value="1"/>
</dbReference>
<organism evidence="5 6">
    <name type="scientific">Coregonus suidteri</name>
    <dbReference type="NCBI Taxonomy" id="861788"/>
    <lineage>
        <taxon>Eukaryota</taxon>
        <taxon>Metazoa</taxon>
        <taxon>Chordata</taxon>
        <taxon>Craniata</taxon>
        <taxon>Vertebrata</taxon>
        <taxon>Euteleostomi</taxon>
        <taxon>Actinopterygii</taxon>
        <taxon>Neopterygii</taxon>
        <taxon>Teleostei</taxon>
        <taxon>Protacanthopterygii</taxon>
        <taxon>Salmoniformes</taxon>
        <taxon>Salmonidae</taxon>
        <taxon>Coregoninae</taxon>
        <taxon>Coregonus</taxon>
    </lineage>
</organism>
<keyword evidence="6" id="KW-1185">Reference proteome</keyword>
<feature type="domain" description="B30.2/SPRY" evidence="4">
    <location>
        <begin position="11"/>
        <end position="205"/>
    </location>
</feature>
<dbReference type="Pfam" id="PF13765">
    <property type="entry name" value="PRY"/>
    <property type="match status" value="1"/>
</dbReference>
<dbReference type="InterPro" id="IPR003879">
    <property type="entry name" value="Butyrophylin_SPRY"/>
</dbReference>
<evidence type="ECO:0000313" key="5">
    <source>
        <dbReference type="EMBL" id="KAK6302709.1"/>
    </source>
</evidence>
<evidence type="ECO:0000256" key="1">
    <source>
        <dbReference type="ARBA" id="ARBA00022723"/>
    </source>
</evidence>
<evidence type="ECO:0000259" key="4">
    <source>
        <dbReference type="PROSITE" id="PS50188"/>
    </source>
</evidence>
<dbReference type="PRINTS" id="PR01407">
    <property type="entry name" value="BUTYPHLNCDUF"/>
</dbReference>
<reference evidence="5 6" key="1">
    <citation type="submission" date="2021-04" db="EMBL/GenBank/DDBJ databases">
        <authorList>
            <person name="De Guttry C."/>
            <person name="Zahm M."/>
            <person name="Klopp C."/>
            <person name="Cabau C."/>
            <person name="Louis A."/>
            <person name="Berthelot C."/>
            <person name="Parey E."/>
            <person name="Roest Crollius H."/>
            <person name="Montfort J."/>
            <person name="Robinson-Rechavi M."/>
            <person name="Bucao C."/>
            <person name="Bouchez O."/>
            <person name="Gislard M."/>
            <person name="Lluch J."/>
            <person name="Milhes M."/>
            <person name="Lampietro C."/>
            <person name="Lopez Roques C."/>
            <person name="Donnadieu C."/>
            <person name="Braasch I."/>
            <person name="Desvignes T."/>
            <person name="Postlethwait J."/>
            <person name="Bobe J."/>
            <person name="Wedekind C."/>
            <person name="Guiguen Y."/>
        </authorList>
    </citation>
    <scope>NUCLEOTIDE SEQUENCE [LARGE SCALE GENOMIC DNA]</scope>
    <source>
        <strain evidence="5">Cs_M1</strain>
        <tissue evidence="5">Blood</tissue>
    </source>
</reference>
<sequence>MDPIYKQRKVNVDHGGECMLKSGPKIYACQLILDPNTTNPNLLLSEGNRKVTWVEGEEHYEDHLDRFDYHPQVLCRESLSRSRFYWEVEWHSGNTVIGVVYKGISRKSEGWDSRIGANRMSWSLYCSDNGYYFYHAGLPRSPIPGCVSHRVGVYLDWPAGTLSFYSVSSSGELNHIHTYYTTFTEPVYPGFRIYKDSSLSLCHLE</sequence>
<dbReference type="CDD" id="cd16040">
    <property type="entry name" value="SPRY_PRY_SNTX"/>
    <property type="match status" value="1"/>
</dbReference>
<dbReference type="InterPro" id="IPR001870">
    <property type="entry name" value="B30.2/SPRY"/>
</dbReference>
<comment type="caution">
    <text evidence="5">The sequence shown here is derived from an EMBL/GenBank/DDBJ whole genome shotgun (WGS) entry which is preliminary data.</text>
</comment>
<evidence type="ECO:0000256" key="3">
    <source>
        <dbReference type="ARBA" id="ARBA00022833"/>
    </source>
</evidence>
<dbReference type="Proteomes" id="UP001356427">
    <property type="component" value="Unassembled WGS sequence"/>
</dbReference>
<keyword evidence="1" id="KW-0479">Metal-binding</keyword>
<keyword evidence="2" id="KW-0863">Zinc-finger</keyword>
<dbReference type="InterPro" id="IPR013320">
    <property type="entry name" value="ConA-like_dom_sf"/>
</dbReference>
<dbReference type="Gene3D" id="2.60.120.920">
    <property type="match status" value="1"/>
</dbReference>
<dbReference type="InterPro" id="IPR003877">
    <property type="entry name" value="SPRY_dom"/>
</dbReference>
<dbReference type="AlphaFoldDB" id="A0AAN8KX02"/>
<dbReference type="InterPro" id="IPR006574">
    <property type="entry name" value="PRY"/>
</dbReference>
<dbReference type="PANTHER" id="PTHR25465:SF5">
    <property type="entry name" value="E3 UBIQUITIN_ISG15 LIGASE TRIM25-RELATED"/>
    <property type="match status" value="1"/>
</dbReference>
<dbReference type="EMBL" id="JAGTTL010000025">
    <property type="protein sequence ID" value="KAK6302709.1"/>
    <property type="molecule type" value="Genomic_DNA"/>
</dbReference>
<gene>
    <name evidence="5" type="ORF">J4Q44_G00270640</name>
</gene>
<dbReference type="InterPro" id="IPR043136">
    <property type="entry name" value="B30.2/SPRY_sf"/>
</dbReference>
<dbReference type="GO" id="GO:0008270">
    <property type="term" value="F:zinc ion binding"/>
    <property type="evidence" value="ECO:0007669"/>
    <property type="project" value="UniProtKB-KW"/>
</dbReference>
<evidence type="ECO:0000313" key="6">
    <source>
        <dbReference type="Proteomes" id="UP001356427"/>
    </source>
</evidence>
<dbReference type="PANTHER" id="PTHR25465">
    <property type="entry name" value="B-BOX DOMAIN CONTAINING"/>
    <property type="match status" value="1"/>
</dbReference>
<dbReference type="SUPFAM" id="SSF49899">
    <property type="entry name" value="Concanavalin A-like lectins/glucanases"/>
    <property type="match status" value="1"/>
</dbReference>
<dbReference type="PROSITE" id="PS50188">
    <property type="entry name" value="B302_SPRY"/>
    <property type="match status" value="1"/>
</dbReference>
<keyword evidence="3" id="KW-0862">Zinc</keyword>